<organism evidence="2 3">
    <name type="scientific">Mycena albidolilacea</name>
    <dbReference type="NCBI Taxonomy" id="1033008"/>
    <lineage>
        <taxon>Eukaryota</taxon>
        <taxon>Fungi</taxon>
        <taxon>Dikarya</taxon>
        <taxon>Basidiomycota</taxon>
        <taxon>Agaricomycotina</taxon>
        <taxon>Agaricomycetes</taxon>
        <taxon>Agaricomycetidae</taxon>
        <taxon>Agaricales</taxon>
        <taxon>Marasmiineae</taxon>
        <taxon>Mycenaceae</taxon>
        <taxon>Mycena</taxon>
    </lineage>
</organism>
<comment type="caution">
    <text evidence="2">The sequence shown here is derived from an EMBL/GenBank/DDBJ whole genome shotgun (WGS) entry which is preliminary data.</text>
</comment>
<proteinExistence type="predicted"/>
<evidence type="ECO:0000313" key="3">
    <source>
        <dbReference type="Proteomes" id="UP001218218"/>
    </source>
</evidence>
<accession>A0AAD7EKH2</accession>
<dbReference type="AlphaFoldDB" id="A0AAD7EKH2"/>
<keyword evidence="3" id="KW-1185">Reference proteome</keyword>
<dbReference type="Proteomes" id="UP001218218">
    <property type="component" value="Unassembled WGS sequence"/>
</dbReference>
<feature type="compositionally biased region" description="Polar residues" evidence="1">
    <location>
        <begin position="187"/>
        <end position="200"/>
    </location>
</feature>
<evidence type="ECO:0000313" key="2">
    <source>
        <dbReference type="EMBL" id="KAJ7328878.1"/>
    </source>
</evidence>
<gene>
    <name evidence="2" type="ORF">DFH08DRAFT_883464</name>
</gene>
<protein>
    <submittedName>
        <fullName evidence="2">Uncharacterized protein</fullName>
    </submittedName>
</protein>
<evidence type="ECO:0000256" key="1">
    <source>
        <dbReference type="SAM" id="MobiDB-lite"/>
    </source>
</evidence>
<sequence length="777" mass="87564">MTQTYPLLEALNKHDLTFRIDLVVGGSQDHTVVWDTVDDELSSHLAQHSIVLPPDPSVPLESPRTFSNADWTVVHARTSRVEQHRKLHPVNWFDYMFTEKALYAACKSIPHPREADLTLMFIAPLFGNLRAPLNDELYNIRAPETETLAHRCFPFRVWCSLQFQDDFDSAVANTCFDVCTDADEMATDSQAPQLQTSTSHTRARSTPSPDPSDQPPTTRRRHSHIDYDYIDIDSDDEPDYPPSQQLISFGIGNTNARPDENAMPIPENPHLVPDPSALSEILPLESWHRASGLELSIWVRNILGGLAANIVPIQVEGPSVDAIALTLCSLIQSNGTESLLILEPKVMCSLVSDLGLLATGRMYTVHHPDAQRYEARGEVPPHPASGQGPERTVHTRAIELRANDLERWRESASGTFMQPNFHDNTSTTPARRDAFYVDGRYAALYIISQAAGPSPISPFVIFAATQMSRKALGELSLSLIHVLDPTSARILHPWFDVLPDTTWLPNNIATTPWAAAVHMLLEHYLPDLPEDWLSQRRTQVVHNDVHERLLEAFFLGLTDAWGNEEFQAFQRGQRLQLGPPANDYSPAPTLGDHWAAAFTVARYLVALYDRQVKNPEDLISHLQIITDATAAITNPVSDLYIQLFKWRLHRWLSGSGYPPELKGVYVSDAEYDRHRGSAAIRAARLLYSLTESYTLPASPSTQLKLDLRAEIELRESYDDQKAVFWHSCMRSAEIFFTPWLKNILLEPGNLEDLDAVYRFDLWMSRVTCLKGGDYNRF</sequence>
<dbReference type="EMBL" id="JARIHO010000038">
    <property type="protein sequence ID" value="KAJ7328878.1"/>
    <property type="molecule type" value="Genomic_DNA"/>
</dbReference>
<feature type="region of interest" description="Disordered" evidence="1">
    <location>
        <begin position="187"/>
        <end position="225"/>
    </location>
</feature>
<name>A0AAD7EKH2_9AGAR</name>
<reference evidence="2" key="1">
    <citation type="submission" date="2023-03" db="EMBL/GenBank/DDBJ databases">
        <title>Massive genome expansion in bonnet fungi (Mycena s.s.) driven by repeated elements and novel gene families across ecological guilds.</title>
        <authorList>
            <consortium name="Lawrence Berkeley National Laboratory"/>
            <person name="Harder C.B."/>
            <person name="Miyauchi S."/>
            <person name="Viragh M."/>
            <person name="Kuo A."/>
            <person name="Thoen E."/>
            <person name="Andreopoulos B."/>
            <person name="Lu D."/>
            <person name="Skrede I."/>
            <person name="Drula E."/>
            <person name="Henrissat B."/>
            <person name="Morin E."/>
            <person name="Kohler A."/>
            <person name="Barry K."/>
            <person name="LaButti K."/>
            <person name="Morin E."/>
            <person name="Salamov A."/>
            <person name="Lipzen A."/>
            <person name="Mereny Z."/>
            <person name="Hegedus B."/>
            <person name="Baldrian P."/>
            <person name="Stursova M."/>
            <person name="Weitz H."/>
            <person name="Taylor A."/>
            <person name="Grigoriev I.V."/>
            <person name="Nagy L.G."/>
            <person name="Martin F."/>
            <person name="Kauserud H."/>
        </authorList>
    </citation>
    <scope>NUCLEOTIDE SEQUENCE</scope>
    <source>
        <strain evidence="2">CBHHK002</strain>
    </source>
</reference>